<dbReference type="PANTHER" id="PTHR11070:SF17">
    <property type="entry name" value="DNA HELICASE IV"/>
    <property type="match status" value="1"/>
</dbReference>
<feature type="binding site" evidence="9">
    <location>
        <begin position="229"/>
        <end position="236"/>
    </location>
    <ligand>
        <name>ATP</name>
        <dbReference type="ChEBI" id="CHEBI:30616"/>
    </ligand>
</feature>
<evidence type="ECO:0000256" key="2">
    <source>
        <dbReference type="ARBA" id="ARBA00022801"/>
    </source>
</evidence>
<dbReference type="Pfam" id="PF13361">
    <property type="entry name" value="UvrD_C"/>
    <property type="match status" value="1"/>
</dbReference>
<dbReference type="AlphaFoldDB" id="E6TR43"/>
<reference evidence="11 12" key="1">
    <citation type="submission" date="2010-12" db="EMBL/GenBank/DDBJ databases">
        <title>Complete sequence of Bacillus cellulosilyticus DSM 2522.</title>
        <authorList>
            <consortium name="US DOE Joint Genome Institute"/>
            <person name="Lucas S."/>
            <person name="Copeland A."/>
            <person name="Lapidus A."/>
            <person name="Cheng J.-F."/>
            <person name="Bruce D."/>
            <person name="Goodwin L."/>
            <person name="Pitluck S."/>
            <person name="Chertkov O."/>
            <person name="Detter J.C."/>
            <person name="Han C."/>
            <person name="Tapia R."/>
            <person name="Land M."/>
            <person name="Hauser L."/>
            <person name="Jeffries C."/>
            <person name="Kyrpides N."/>
            <person name="Ivanova N."/>
            <person name="Mikhailova N."/>
            <person name="Brumm P."/>
            <person name="Mead D."/>
            <person name="Woyke T."/>
        </authorList>
    </citation>
    <scope>NUCLEOTIDE SEQUENCE [LARGE SCALE GENOMIC DNA]</scope>
    <source>
        <strain evidence="12">ATCC 21833 / DSM 2522 / FERM P-1141 / JCM 9156 / N-4</strain>
    </source>
</reference>
<feature type="domain" description="UvrD-like helicase ATP-binding" evidence="10">
    <location>
        <begin position="208"/>
        <end position="595"/>
    </location>
</feature>
<evidence type="ECO:0000256" key="6">
    <source>
        <dbReference type="ARBA" id="ARBA00034617"/>
    </source>
</evidence>
<dbReference type="STRING" id="649639.Bcell_1151"/>
<evidence type="ECO:0000313" key="12">
    <source>
        <dbReference type="Proteomes" id="UP000001401"/>
    </source>
</evidence>
<dbReference type="EC" id="5.6.2.4" evidence="7"/>
<accession>E6TR43</accession>
<dbReference type="InterPro" id="IPR014016">
    <property type="entry name" value="UvrD-like_ATP-bd"/>
</dbReference>
<dbReference type="InterPro" id="IPR027417">
    <property type="entry name" value="P-loop_NTPase"/>
</dbReference>
<comment type="catalytic activity">
    <reaction evidence="8">
        <text>ATP + H2O = ADP + phosphate + H(+)</text>
        <dbReference type="Rhea" id="RHEA:13065"/>
        <dbReference type="ChEBI" id="CHEBI:15377"/>
        <dbReference type="ChEBI" id="CHEBI:15378"/>
        <dbReference type="ChEBI" id="CHEBI:30616"/>
        <dbReference type="ChEBI" id="CHEBI:43474"/>
        <dbReference type="ChEBI" id="CHEBI:456216"/>
        <dbReference type="EC" id="5.6.2.4"/>
    </reaction>
</comment>
<sequence>MEGERDIMDKEIKLEQKKFDETVKKISDRSYYISEIINRKRNSFRKRENSVGDEIVYSRAKIDEQNLLKAKKEPFFGKLDIDDGDRESFYIGKYGVRDLDENLIVVDWRMPMASVFYNFTPGESLQTISFEDKYGRKITNEVEVLRKREFTIKDAKIIKMIQQVADPDSKLNITKSDKGEELNVTDAFLQDILEKSETTGYLKEIIATIQKEQDKAIRQPIDRNVLIQGVAGSGKSSIALHRLSFLLFNNKNLKPEDILILGPSNLFISSFKGLLPELDLEGIQQSTFYDLVMPYLKTYVKKKIVNSNHHYFENILFQKNRDEQKRIAFKGSASFAMLIDIYVEEMKVNYLNQLKPIEIFGERLNPKELEEIYNGYEYLPFSKRVQRFLEHVEGYYNDLLKKKIKEIDNQNDFAKGYLENGGLPSEEERKFKIKLNFVKDYKIKQLKKEVMENYTSWKNLMMIDGALTVYKRILNPLFLEVYKHELGEEIHELFHKNDEKDVTVFDLAPLYYIHLLIHGIDKKYSHIVVDEAQDLSFIHFAIFKTITKTMTILGDKEQSIFMDYGQNNWSEILDSFFEKNGNDMYLSMETSYRSTKEIIDTANKVLTNQFGKNHKGITPLNRKGSEVSYTRVNSGRELVDGIILQVEEWMKQYKRIAIIHKDEAKAKRLTEHLKKEYSNEVIYINPEQEFTQTRINVLSSYNSKGMEFDAVLLVNGNEETFPKDDLHAKLLYVLLTRAQQAVKVFYQGTPSPLLEGLIIEEKQLATELDDIL</sequence>
<organism evidence="11 12">
    <name type="scientific">Evansella cellulosilytica (strain ATCC 21833 / DSM 2522 / FERM P-1141 / JCM 9156 / N-4)</name>
    <name type="common">Bacillus cellulosilyticus</name>
    <dbReference type="NCBI Taxonomy" id="649639"/>
    <lineage>
        <taxon>Bacteria</taxon>
        <taxon>Bacillati</taxon>
        <taxon>Bacillota</taxon>
        <taxon>Bacilli</taxon>
        <taxon>Bacillales</taxon>
        <taxon>Bacillaceae</taxon>
        <taxon>Evansella</taxon>
    </lineage>
</organism>
<dbReference type="SUPFAM" id="SSF52540">
    <property type="entry name" value="P-loop containing nucleoside triphosphate hydrolases"/>
    <property type="match status" value="1"/>
</dbReference>
<evidence type="ECO:0000256" key="4">
    <source>
        <dbReference type="ARBA" id="ARBA00022840"/>
    </source>
</evidence>
<evidence type="ECO:0000256" key="5">
    <source>
        <dbReference type="ARBA" id="ARBA00023235"/>
    </source>
</evidence>
<evidence type="ECO:0000256" key="9">
    <source>
        <dbReference type="PROSITE-ProRule" id="PRU00560"/>
    </source>
</evidence>
<keyword evidence="1 9" id="KW-0547">Nucleotide-binding</keyword>
<dbReference type="InterPro" id="IPR000212">
    <property type="entry name" value="DNA_helicase_UvrD/REP"/>
</dbReference>
<gene>
    <name evidence="11" type="ordered locus">Bcell_1151</name>
</gene>
<keyword evidence="3 9" id="KW-0347">Helicase</keyword>
<evidence type="ECO:0000256" key="7">
    <source>
        <dbReference type="ARBA" id="ARBA00034808"/>
    </source>
</evidence>
<protein>
    <recommendedName>
        <fullName evidence="7">DNA 3'-5' helicase</fullName>
        <ecNumber evidence="7">5.6.2.4</ecNumber>
    </recommendedName>
</protein>
<dbReference type="Gene3D" id="3.40.50.300">
    <property type="entry name" value="P-loop containing nucleotide triphosphate hydrolases"/>
    <property type="match status" value="2"/>
</dbReference>
<keyword evidence="5" id="KW-0413">Isomerase</keyword>
<dbReference type="GO" id="GO:0005829">
    <property type="term" value="C:cytosol"/>
    <property type="evidence" value="ECO:0007669"/>
    <property type="project" value="TreeGrafter"/>
</dbReference>
<dbReference type="Proteomes" id="UP000001401">
    <property type="component" value="Chromosome"/>
</dbReference>
<dbReference type="GO" id="GO:0005524">
    <property type="term" value="F:ATP binding"/>
    <property type="evidence" value="ECO:0007669"/>
    <property type="project" value="UniProtKB-UniRule"/>
</dbReference>
<dbReference type="eggNOG" id="COG3973">
    <property type="taxonomic scope" value="Bacteria"/>
</dbReference>
<dbReference type="InterPro" id="IPR014017">
    <property type="entry name" value="DNA_helicase_UvrD-like_C"/>
</dbReference>
<dbReference type="GO" id="GO:0043138">
    <property type="term" value="F:3'-5' DNA helicase activity"/>
    <property type="evidence" value="ECO:0007669"/>
    <property type="project" value="UniProtKB-EC"/>
</dbReference>
<evidence type="ECO:0000259" key="10">
    <source>
        <dbReference type="PROSITE" id="PS51198"/>
    </source>
</evidence>
<dbReference type="GO" id="GO:0016887">
    <property type="term" value="F:ATP hydrolysis activity"/>
    <property type="evidence" value="ECO:0007669"/>
    <property type="project" value="RHEA"/>
</dbReference>
<keyword evidence="2 9" id="KW-0378">Hydrolase</keyword>
<evidence type="ECO:0000256" key="1">
    <source>
        <dbReference type="ARBA" id="ARBA00022741"/>
    </source>
</evidence>
<name>E6TR43_EVAC2</name>
<dbReference type="HOGENOM" id="CLU_010312_4_0_9"/>
<keyword evidence="4 9" id="KW-0067">ATP-binding</keyword>
<evidence type="ECO:0000256" key="3">
    <source>
        <dbReference type="ARBA" id="ARBA00022806"/>
    </source>
</evidence>
<evidence type="ECO:0000256" key="8">
    <source>
        <dbReference type="ARBA" id="ARBA00048988"/>
    </source>
</evidence>
<dbReference type="GO" id="GO:0003677">
    <property type="term" value="F:DNA binding"/>
    <property type="evidence" value="ECO:0007669"/>
    <property type="project" value="InterPro"/>
</dbReference>
<dbReference type="PANTHER" id="PTHR11070">
    <property type="entry name" value="UVRD / RECB / PCRA DNA HELICASE FAMILY MEMBER"/>
    <property type="match status" value="1"/>
</dbReference>
<dbReference type="InterPro" id="IPR027785">
    <property type="entry name" value="UvrD-like_helicase_C"/>
</dbReference>
<keyword evidence="12" id="KW-1185">Reference proteome</keyword>
<dbReference type="PROSITE" id="PS51198">
    <property type="entry name" value="UVRD_HELICASE_ATP_BIND"/>
    <property type="match status" value="1"/>
</dbReference>
<evidence type="ECO:0000313" key="11">
    <source>
        <dbReference type="EMBL" id="ADU29419.1"/>
    </source>
</evidence>
<dbReference type="Pfam" id="PF00580">
    <property type="entry name" value="UvrD-helicase"/>
    <property type="match status" value="1"/>
</dbReference>
<dbReference type="Pfam" id="PF13538">
    <property type="entry name" value="UvrD_C_2"/>
    <property type="match status" value="1"/>
</dbReference>
<dbReference type="KEGG" id="bco:Bcell_1151"/>
<proteinExistence type="predicted"/>
<comment type="catalytic activity">
    <reaction evidence="6">
        <text>Couples ATP hydrolysis with the unwinding of duplex DNA by translocating in the 3'-5' direction.</text>
        <dbReference type="EC" id="5.6.2.4"/>
    </reaction>
</comment>
<dbReference type="EMBL" id="CP002394">
    <property type="protein sequence ID" value="ADU29419.1"/>
    <property type="molecule type" value="Genomic_DNA"/>
</dbReference>
<dbReference type="GO" id="GO:0000725">
    <property type="term" value="P:recombinational repair"/>
    <property type="evidence" value="ECO:0007669"/>
    <property type="project" value="TreeGrafter"/>
</dbReference>